<dbReference type="NCBIfam" id="NF002956">
    <property type="entry name" value="PRK03612.1"/>
    <property type="match status" value="1"/>
</dbReference>
<comment type="function">
    <text evidence="4">Catalyzes the irreversible transfer of a propylamine group from the amino donor S-adenosylmethioninamine (decarboxy-AdoMet) to putrescine (1,4-diaminobutane) to yield spermidine.</text>
</comment>
<feature type="binding site" evidence="4">
    <location>
        <position position="272"/>
    </location>
    <ligand>
        <name>spermidine</name>
        <dbReference type="ChEBI" id="CHEBI:57834"/>
    </ligand>
</feature>
<dbReference type="GO" id="GO:0010487">
    <property type="term" value="F:thermospermine synthase activity"/>
    <property type="evidence" value="ECO:0007669"/>
    <property type="project" value="UniProtKB-ARBA"/>
</dbReference>
<dbReference type="PANTHER" id="PTHR43317">
    <property type="entry name" value="THERMOSPERMINE SYNTHASE ACAULIS5"/>
    <property type="match status" value="1"/>
</dbReference>
<feature type="transmembrane region" description="Helical" evidence="4">
    <location>
        <begin position="145"/>
        <end position="165"/>
    </location>
</feature>
<feature type="transmembrane region" description="Helical" evidence="4">
    <location>
        <begin position="200"/>
        <end position="217"/>
    </location>
</feature>
<comment type="caution">
    <text evidence="4">Lacks conserved residue(s) required for the propagation of feature annotation.</text>
</comment>
<feature type="transmembrane region" description="Helical" evidence="4">
    <location>
        <begin position="44"/>
        <end position="62"/>
    </location>
</feature>
<dbReference type="Gene3D" id="3.40.50.150">
    <property type="entry name" value="Vaccinia Virus protein VP39"/>
    <property type="match status" value="1"/>
</dbReference>
<dbReference type="GO" id="GO:0004766">
    <property type="term" value="F:spermidine synthase activity"/>
    <property type="evidence" value="ECO:0007669"/>
    <property type="project" value="UniProtKB-UniRule"/>
</dbReference>
<dbReference type="CDD" id="cd02440">
    <property type="entry name" value="AdoMet_MTases"/>
    <property type="match status" value="1"/>
</dbReference>
<dbReference type="GO" id="GO:0005886">
    <property type="term" value="C:plasma membrane"/>
    <property type="evidence" value="ECO:0007669"/>
    <property type="project" value="UniProtKB-SubCell"/>
</dbReference>
<keyword evidence="4" id="KW-0812">Transmembrane</keyword>
<proteinExistence type="inferred from homology"/>
<dbReference type="GO" id="GO:0008295">
    <property type="term" value="P:spermidine biosynthetic process"/>
    <property type="evidence" value="ECO:0007669"/>
    <property type="project" value="UniProtKB-UniRule"/>
</dbReference>
<dbReference type="InterPro" id="IPR030373">
    <property type="entry name" value="PABS_CS"/>
</dbReference>
<dbReference type="UniPathway" id="UPA00248">
    <property type="reaction ID" value="UER00314"/>
</dbReference>
<feature type="binding site" evidence="4">
    <location>
        <position position="316"/>
    </location>
    <ligand>
        <name>S-methyl-5'-thioadenosine</name>
        <dbReference type="ChEBI" id="CHEBI:17509"/>
    </ligand>
</feature>
<keyword evidence="4" id="KW-0472">Membrane</keyword>
<reference evidence="7 8" key="1">
    <citation type="submission" date="2020-08" db="EMBL/GenBank/DDBJ databases">
        <title>Genomic Encyclopedia of Type Strains, Phase IV (KMG-IV): sequencing the most valuable type-strain genomes for metagenomic binning, comparative biology and taxonomic classification.</title>
        <authorList>
            <person name="Goeker M."/>
        </authorList>
    </citation>
    <scope>NUCLEOTIDE SEQUENCE [LARGE SCALE GENOMIC DNA]</scope>
    <source>
        <strain evidence="7 8">DSM 23562</strain>
    </source>
</reference>
<dbReference type="EC" id="2.5.1.16" evidence="4"/>
<dbReference type="PROSITE" id="PS51006">
    <property type="entry name" value="PABS_2"/>
    <property type="match status" value="1"/>
</dbReference>
<feature type="active site" description="Proton acceptor" evidence="4 5">
    <location>
        <position position="368"/>
    </location>
</feature>
<dbReference type="EMBL" id="JACHGW010000004">
    <property type="protein sequence ID" value="MBB6052690.1"/>
    <property type="molecule type" value="Genomic_DNA"/>
</dbReference>
<comment type="subcellular location">
    <subcellularLocation>
        <location evidence="4">Cell membrane</location>
        <topology evidence="4">Multi-pass membrane protein</topology>
    </subcellularLocation>
</comment>
<accession>A0A7W9SUN3</accession>
<protein>
    <recommendedName>
        <fullName evidence="4">Polyamine aminopropyltransferase</fullName>
    </recommendedName>
    <alternativeName>
        <fullName evidence="4">Putrescine aminopropyltransferase</fullName>
        <shortName evidence="4">PAPT</shortName>
    </alternativeName>
    <alternativeName>
        <fullName evidence="4">Spermidine synthase</fullName>
        <shortName evidence="4">SPDS</shortName>
        <shortName evidence="4">SPDSY</shortName>
        <ecNumber evidence="4">2.5.1.16</ecNumber>
    </alternativeName>
</protein>
<dbReference type="FunFam" id="3.40.50.150:FF:000088">
    <property type="entry name" value="Polyamine aminopropyltransferase"/>
    <property type="match status" value="1"/>
</dbReference>
<evidence type="ECO:0000256" key="3">
    <source>
        <dbReference type="ARBA" id="ARBA00023115"/>
    </source>
</evidence>
<comment type="similarity">
    <text evidence="1 4">Belongs to the spermidine/spermine synthase family.</text>
</comment>
<dbReference type="Proteomes" id="UP000520814">
    <property type="component" value="Unassembled WGS sequence"/>
</dbReference>
<evidence type="ECO:0000256" key="4">
    <source>
        <dbReference type="HAMAP-Rule" id="MF_00198"/>
    </source>
</evidence>
<dbReference type="PANTHER" id="PTHR43317:SF1">
    <property type="entry name" value="THERMOSPERMINE SYNTHASE ACAULIS5"/>
    <property type="match status" value="1"/>
</dbReference>
<feature type="domain" description="PABS" evidence="6">
    <location>
        <begin position="212"/>
        <end position="447"/>
    </location>
</feature>
<feature type="transmembrane region" description="Helical" evidence="4">
    <location>
        <begin position="12"/>
        <end position="38"/>
    </location>
</feature>
<evidence type="ECO:0000256" key="2">
    <source>
        <dbReference type="ARBA" id="ARBA00022679"/>
    </source>
</evidence>
<dbReference type="PROSITE" id="PS01330">
    <property type="entry name" value="PABS_1"/>
    <property type="match status" value="1"/>
</dbReference>
<name>A0A7W9SUN3_ARMRO</name>
<dbReference type="AlphaFoldDB" id="A0A7W9SUN3"/>
<comment type="catalytic activity">
    <reaction evidence="4">
        <text>S-adenosyl 3-(methylsulfanyl)propylamine + putrescine = S-methyl-5'-thioadenosine + spermidine + H(+)</text>
        <dbReference type="Rhea" id="RHEA:12721"/>
        <dbReference type="ChEBI" id="CHEBI:15378"/>
        <dbReference type="ChEBI" id="CHEBI:17509"/>
        <dbReference type="ChEBI" id="CHEBI:57443"/>
        <dbReference type="ChEBI" id="CHEBI:57834"/>
        <dbReference type="ChEBI" id="CHEBI:326268"/>
        <dbReference type="EC" id="2.5.1.16"/>
    </reaction>
</comment>
<dbReference type="InterPro" id="IPR029063">
    <property type="entry name" value="SAM-dependent_MTases_sf"/>
</dbReference>
<feature type="binding site" evidence="4">
    <location>
        <position position="242"/>
    </location>
    <ligand>
        <name>S-methyl-5'-thioadenosine</name>
        <dbReference type="ChEBI" id="CHEBI:17509"/>
    </ligand>
</feature>
<dbReference type="HAMAP" id="MF_00198">
    <property type="entry name" value="Spermidine_synth"/>
    <property type="match status" value="1"/>
</dbReference>
<feature type="transmembrane region" description="Helical" evidence="4">
    <location>
        <begin position="171"/>
        <end position="188"/>
    </location>
</feature>
<comment type="caution">
    <text evidence="7">The sequence shown here is derived from an EMBL/GenBank/DDBJ whole genome shotgun (WGS) entry which is preliminary data.</text>
</comment>
<evidence type="ECO:0000259" key="6">
    <source>
        <dbReference type="PROSITE" id="PS51006"/>
    </source>
</evidence>
<dbReference type="SUPFAM" id="SSF53335">
    <property type="entry name" value="S-adenosyl-L-methionine-dependent methyltransferases"/>
    <property type="match status" value="1"/>
</dbReference>
<evidence type="ECO:0000313" key="7">
    <source>
        <dbReference type="EMBL" id="MBB6052690.1"/>
    </source>
</evidence>
<feature type="transmembrane region" description="Helical" evidence="4">
    <location>
        <begin position="74"/>
        <end position="96"/>
    </location>
</feature>
<keyword evidence="8" id="KW-1185">Reference proteome</keyword>
<keyword evidence="4" id="KW-1133">Transmembrane helix</keyword>
<comment type="subunit">
    <text evidence="4">Homodimer or homotetramer.</text>
</comment>
<keyword evidence="2 4" id="KW-0808">Transferase</keyword>
<dbReference type="InterPro" id="IPR030374">
    <property type="entry name" value="PABS"/>
</dbReference>
<dbReference type="Pfam" id="PF01564">
    <property type="entry name" value="Spermine_synth"/>
    <property type="match status" value="1"/>
</dbReference>
<dbReference type="NCBIfam" id="NF037959">
    <property type="entry name" value="MFS_SpdSyn"/>
    <property type="match status" value="1"/>
</dbReference>
<sequence>MQEQDRREALTLLTSVFLVAACGLIYELLLATISSYLIGSSVTQFSLCIGVFIGAMGIGSYISQFVTTNLMRWFLTVEILLAVVGGVSAWALFGAYSYLGSIYYAALFLLIGLIGGLVGIELPLLTRLLSQYGALKETIAQALSFDYVGSLLGSIAFPLVLLPALGMTRTAFVVGLLNLGIAVWNLKVFAPRLKSIRPPLVLCAFLAAFLASGLVVADQAGRFFEKRLYDDEILFARQTPYQKIVVTRFREDLRLYLDGNLQFSSLDEHRYHESLIHPALSLAAVHESVLVLGGGDGLGVREVLKWPGVKQVVLVDIDPAMTKIARTYPSLRAQNAGALDDPRVTLVHEDAFTYLNKTGALFSVIIGDLPDPNSEALAKLYSREFYAMIRRHLAPGGMFVTQATSPLFSRDAFWCIERTVHAAGFATTPYHVYVPSFGDWGFVLARDSATAPKLTDTKLTGLSVKYLTDELLPTLTVFDADSKPTLVSASTLDRPQVVRHYERGAKRWE</sequence>
<feature type="binding site" evidence="4">
    <location>
        <begin position="350"/>
        <end position="351"/>
    </location>
    <ligand>
        <name>S-methyl-5'-thioadenosine</name>
        <dbReference type="ChEBI" id="CHEBI:17509"/>
    </ligand>
</feature>
<organism evidence="7 8">
    <name type="scientific">Armatimonas rosea</name>
    <dbReference type="NCBI Taxonomy" id="685828"/>
    <lineage>
        <taxon>Bacteria</taxon>
        <taxon>Bacillati</taxon>
        <taxon>Armatimonadota</taxon>
        <taxon>Armatimonadia</taxon>
        <taxon>Armatimonadales</taxon>
        <taxon>Armatimonadaceae</taxon>
        <taxon>Armatimonas</taxon>
    </lineage>
</organism>
<feature type="transmembrane region" description="Helical" evidence="4">
    <location>
        <begin position="102"/>
        <end position="124"/>
    </location>
</feature>
<gene>
    <name evidence="4" type="primary">speE</name>
    <name evidence="7" type="ORF">HNQ39_004511</name>
</gene>
<evidence type="ECO:0000313" key="8">
    <source>
        <dbReference type="Proteomes" id="UP000520814"/>
    </source>
</evidence>
<keyword evidence="4" id="KW-1003">Cell membrane</keyword>
<dbReference type="InterPro" id="IPR001045">
    <property type="entry name" value="Spermi_synthase"/>
</dbReference>
<feature type="binding site" evidence="4">
    <location>
        <position position="296"/>
    </location>
    <ligand>
        <name>spermidine</name>
        <dbReference type="ChEBI" id="CHEBI:57834"/>
    </ligand>
</feature>
<evidence type="ECO:0000256" key="5">
    <source>
        <dbReference type="PROSITE-ProRule" id="PRU00354"/>
    </source>
</evidence>
<evidence type="ECO:0000256" key="1">
    <source>
        <dbReference type="ARBA" id="ARBA00007867"/>
    </source>
</evidence>
<keyword evidence="4" id="KW-0745">Spermidine biosynthesis</keyword>
<dbReference type="RefSeq" id="WP_184202191.1">
    <property type="nucleotide sequence ID" value="NZ_JACHGW010000004.1"/>
</dbReference>
<keyword evidence="3 4" id="KW-0620">Polyamine biosynthesis</keyword>
<dbReference type="PROSITE" id="PS51257">
    <property type="entry name" value="PROKAR_LIPOPROTEIN"/>
    <property type="match status" value="1"/>
</dbReference>
<comment type="pathway">
    <text evidence="4">Amine and polyamine biosynthesis; spermidine biosynthesis; spermidine from putrescine: step 1/1.</text>
</comment>